<reference evidence="4" key="1">
    <citation type="submission" date="2017-08" db="EMBL/GenBank/DDBJ databases">
        <title>Direct submision.</title>
        <authorList>
            <person name="Kim S.-J."/>
            <person name="Rhee S.-K."/>
        </authorList>
    </citation>
    <scope>NUCLEOTIDE SEQUENCE [LARGE SCALE GENOMIC DNA]</scope>
    <source>
        <strain evidence="4">GI5</strain>
    </source>
</reference>
<evidence type="ECO:0008006" key="5">
    <source>
        <dbReference type="Google" id="ProtNLM"/>
    </source>
</evidence>
<keyword evidence="4" id="KW-1185">Reference proteome</keyword>
<sequence>MMRYRLLMMLFLLASYQAFAEQFRPGGNTPIPVDSSFEASKFADKKPVFKLEEDSAGIGLWKGFILVLVCSLVFGIFIALKPKIFENAPEAKGNMSVVGKKTISHGVVAVHIKVSDVDFLVVKDASGHTVTKLKDASNKVEEYL</sequence>
<keyword evidence="1" id="KW-0472">Membrane</keyword>
<keyword evidence="2" id="KW-0732">Signal</keyword>
<dbReference type="EMBL" id="CP022684">
    <property type="protein sequence ID" value="AUM12952.1"/>
    <property type="molecule type" value="Genomic_DNA"/>
</dbReference>
<feature type="signal peptide" evidence="2">
    <location>
        <begin position="1"/>
        <end position="20"/>
    </location>
</feature>
<evidence type="ECO:0000256" key="2">
    <source>
        <dbReference type="SAM" id="SignalP"/>
    </source>
</evidence>
<gene>
    <name evidence="3" type="ORF">Kalk_11180</name>
</gene>
<keyword evidence="1" id="KW-1133">Transmembrane helix</keyword>
<dbReference type="KEGG" id="kak:Kalk_11180"/>
<keyword evidence="1" id="KW-0812">Transmembrane</keyword>
<accession>A0A2K9LKZ5</accession>
<evidence type="ECO:0000313" key="4">
    <source>
        <dbReference type="Proteomes" id="UP000235116"/>
    </source>
</evidence>
<dbReference type="Proteomes" id="UP000235116">
    <property type="component" value="Chromosome"/>
</dbReference>
<dbReference type="AlphaFoldDB" id="A0A2K9LKZ5"/>
<name>A0A2K9LKZ5_9GAMM</name>
<feature type="chain" id="PRO_5014668994" description="Flagellar protein" evidence="2">
    <location>
        <begin position="21"/>
        <end position="144"/>
    </location>
</feature>
<protein>
    <recommendedName>
        <fullName evidence="5">Flagellar protein</fullName>
    </recommendedName>
</protein>
<proteinExistence type="predicted"/>
<organism evidence="3 4">
    <name type="scientific">Ketobacter alkanivorans</name>
    <dbReference type="NCBI Taxonomy" id="1917421"/>
    <lineage>
        <taxon>Bacteria</taxon>
        <taxon>Pseudomonadati</taxon>
        <taxon>Pseudomonadota</taxon>
        <taxon>Gammaproteobacteria</taxon>
        <taxon>Pseudomonadales</taxon>
        <taxon>Ketobacteraceae</taxon>
        <taxon>Ketobacter</taxon>
    </lineage>
</organism>
<evidence type="ECO:0000313" key="3">
    <source>
        <dbReference type="EMBL" id="AUM12952.1"/>
    </source>
</evidence>
<evidence type="ECO:0000256" key="1">
    <source>
        <dbReference type="SAM" id="Phobius"/>
    </source>
</evidence>
<feature type="transmembrane region" description="Helical" evidence="1">
    <location>
        <begin position="60"/>
        <end position="80"/>
    </location>
</feature>